<evidence type="ECO:0000256" key="8">
    <source>
        <dbReference type="SAM" id="Coils"/>
    </source>
</evidence>
<dbReference type="PANTHER" id="PTHR43493">
    <property type="entry name" value="DNA GYRASE/TOPOISOMERASE SUBUNIT A"/>
    <property type="match status" value="1"/>
</dbReference>
<dbReference type="Pfam" id="PF03989">
    <property type="entry name" value="DNA_gyraseA_C"/>
    <property type="match status" value="5"/>
</dbReference>
<dbReference type="Gene3D" id="3.30.1360.40">
    <property type="match status" value="1"/>
</dbReference>
<evidence type="ECO:0000256" key="2">
    <source>
        <dbReference type="ARBA" id="ARBA00008263"/>
    </source>
</evidence>
<evidence type="ECO:0000313" key="10">
    <source>
        <dbReference type="EMBL" id="SHH15761.1"/>
    </source>
</evidence>
<dbReference type="EC" id="5.6.2.2" evidence="3"/>
<comment type="catalytic activity">
    <reaction evidence="1 7">
        <text>ATP-dependent breakage, passage and rejoining of double-stranded DNA.</text>
        <dbReference type="EC" id="5.6.2.2"/>
    </reaction>
</comment>
<dbReference type="Gene3D" id="2.120.10.90">
    <property type="entry name" value="DNA gyrase/topoisomerase IV, subunit A, C-terminal"/>
    <property type="match status" value="2"/>
</dbReference>
<dbReference type="Pfam" id="PF00521">
    <property type="entry name" value="DNA_topoisoIV"/>
    <property type="match status" value="1"/>
</dbReference>
<dbReference type="AlphaFoldDB" id="A0A1M5QPF5"/>
<keyword evidence="5 7" id="KW-0238">DNA-binding</keyword>
<evidence type="ECO:0000259" key="9">
    <source>
        <dbReference type="PROSITE" id="PS52040"/>
    </source>
</evidence>
<dbReference type="GO" id="GO:0034335">
    <property type="term" value="F:DNA negative supercoiling activity"/>
    <property type="evidence" value="ECO:0007669"/>
    <property type="project" value="UniProtKB-ARBA"/>
</dbReference>
<evidence type="ECO:0000313" key="11">
    <source>
        <dbReference type="Proteomes" id="UP000184447"/>
    </source>
</evidence>
<comment type="similarity">
    <text evidence="2">Belongs to the type II topoisomerase GyrA/ParC subunit family.</text>
</comment>
<proteinExistence type="inferred from homology"/>
<dbReference type="Gene3D" id="1.10.268.10">
    <property type="entry name" value="Topoisomerase, domain 3"/>
    <property type="match status" value="1"/>
</dbReference>
<feature type="domain" description="Topo IIA-type catalytic" evidence="9">
    <location>
        <begin position="40"/>
        <end position="513"/>
    </location>
</feature>
<dbReference type="EMBL" id="FQXM01000002">
    <property type="protein sequence ID" value="SHH15761.1"/>
    <property type="molecule type" value="Genomic_DNA"/>
</dbReference>
<evidence type="ECO:0000256" key="4">
    <source>
        <dbReference type="ARBA" id="ARBA00023029"/>
    </source>
</evidence>
<keyword evidence="6 7" id="KW-0413">Isomerase</keyword>
<keyword evidence="8" id="KW-0175">Coiled coil</keyword>
<dbReference type="RefSeq" id="WP_073336086.1">
    <property type="nucleotide sequence ID" value="NZ_FQXM01000002.1"/>
</dbReference>
<dbReference type="STRING" id="1121316.SAMN02745207_00212"/>
<name>A0A1M5QPF5_9CLOT</name>
<reference evidence="10 11" key="1">
    <citation type="submission" date="2016-11" db="EMBL/GenBank/DDBJ databases">
        <authorList>
            <person name="Jaros S."/>
            <person name="Januszkiewicz K."/>
            <person name="Wedrychowicz H."/>
        </authorList>
    </citation>
    <scope>NUCLEOTIDE SEQUENCE [LARGE SCALE GENOMIC DNA]</scope>
    <source>
        <strain evidence="10 11">DSM 8605</strain>
    </source>
</reference>
<dbReference type="InterPro" id="IPR013757">
    <property type="entry name" value="Topo_IIA_A_a_sf"/>
</dbReference>
<dbReference type="InterPro" id="IPR013758">
    <property type="entry name" value="Topo_IIA_A/C_ab"/>
</dbReference>
<dbReference type="FunFam" id="1.10.268.10:FF:000001">
    <property type="entry name" value="DNA gyrase subunit A"/>
    <property type="match status" value="1"/>
</dbReference>
<dbReference type="GO" id="GO:0006265">
    <property type="term" value="P:DNA topological change"/>
    <property type="evidence" value="ECO:0007669"/>
    <property type="project" value="UniProtKB-UniRule"/>
</dbReference>
<dbReference type="InterPro" id="IPR013760">
    <property type="entry name" value="Topo_IIA-like_dom_sf"/>
</dbReference>
<dbReference type="SUPFAM" id="SSF101904">
    <property type="entry name" value="GyrA/ParC C-terminal domain-like"/>
    <property type="match status" value="2"/>
</dbReference>
<evidence type="ECO:0000256" key="3">
    <source>
        <dbReference type="ARBA" id="ARBA00012895"/>
    </source>
</evidence>
<dbReference type="GO" id="GO:0009330">
    <property type="term" value="C:DNA topoisomerase type II (double strand cut, ATP-hydrolyzing) complex"/>
    <property type="evidence" value="ECO:0007669"/>
    <property type="project" value="TreeGrafter"/>
</dbReference>
<evidence type="ECO:0000256" key="6">
    <source>
        <dbReference type="ARBA" id="ARBA00023235"/>
    </source>
</evidence>
<dbReference type="Proteomes" id="UP000184447">
    <property type="component" value="Unassembled WGS sequence"/>
</dbReference>
<keyword evidence="11" id="KW-1185">Reference proteome</keyword>
<accession>A0A1M5QPF5</accession>
<evidence type="ECO:0000256" key="5">
    <source>
        <dbReference type="ARBA" id="ARBA00023125"/>
    </source>
</evidence>
<dbReference type="NCBIfam" id="NF010586">
    <property type="entry name" value="PRK13979.1"/>
    <property type="match status" value="1"/>
</dbReference>
<dbReference type="InterPro" id="IPR035516">
    <property type="entry name" value="Gyrase/topoIV_suA_C"/>
</dbReference>
<dbReference type="InterPro" id="IPR006691">
    <property type="entry name" value="GyrA/parC_rep"/>
</dbReference>
<protein>
    <recommendedName>
        <fullName evidence="3">DNA topoisomerase (ATP-hydrolyzing)</fullName>
        <ecNumber evidence="3">5.6.2.2</ecNumber>
    </recommendedName>
</protein>
<evidence type="ECO:0000256" key="1">
    <source>
        <dbReference type="ARBA" id="ARBA00000185"/>
    </source>
</evidence>
<dbReference type="PROSITE" id="PS52040">
    <property type="entry name" value="TOPO_IIA"/>
    <property type="match status" value="1"/>
</dbReference>
<dbReference type="CDD" id="cd00187">
    <property type="entry name" value="TOP4c"/>
    <property type="match status" value="1"/>
</dbReference>
<dbReference type="GO" id="GO:0003677">
    <property type="term" value="F:DNA binding"/>
    <property type="evidence" value="ECO:0007669"/>
    <property type="project" value="UniProtKB-UniRule"/>
</dbReference>
<dbReference type="GO" id="GO:0005737">
    <property type="term" value="C:cytoplasm"/>
    <property type="evidence" value="ECO:0007669"/>
    <property type="project" value="TreeGrafter"/>
</dbReference>
<dbReference type="FunFam" id="3.90.199.10:FF:000001">
    <property type="entry name" value="DNA gyrase subunit A"/>
    <property type="match status" value="1"/>
</dbReference>
<dbReference type="GO" id="GO:0005524">
    <property type="term" value="F:ATP binding"/>
    <property type="evidence" value="ECO:0007669"/>
    <property type="project" value="InterPro"/>
</dbReference>
<evidence type="ECO:0000256" key="7">
    <source>
        <dbReference type="PROSITE-ProRule" id="PRU01384"/>
    </source>
</evidence>
<dbReference type="Gene3D" id="3.90.199.10">
    <property type="entry name" value="Topoisomerase II, domain 5"/>
    <property type="match status" value="1"/>
</dbReference>
<dbReference type="OrthoDB" id="9806486at2"/>
<dbReference type="NCBIfam" id="NF004044">
    <property type="entry name" value="PRK05561.1"/>
    <property type="match status" value="1"/>
</dbReference>
<keyword evidence="4 7" id="KW-0799">Topoisomerase</keyword>
<feature type="coiled-coil region" evidence="8">
    <location>
        <begin position="449"/>
        <end position="490"/>
    </location>
</feature>
<sequence>MAKKNDMIPEDRNIINVPISEAMPDNYLPYAVEVAKERALPDVRDGLKPVHRRILYGAYKLKAFPDKPYYKSARIVGDILGKYHPHGDSSVYDAMVILAQDFATRSPLIDGHGNWGSVDGDNAAAMRYTEARLTELSMEMLKDIDMDTVNMAWNYSDSELEPSVLPAKFPNLLVNGTFGIAVGLATNIPPHNLGEVIDGTIAYIDNKNITLDELMQHIKGPDLPTGGILIGRNSIKNAYSTGEGKVSLRAKTFIETLDTGRLAIIIEEFPYKRNKAKLLQFISEMTADKRHAKILEPIIDIRDESDRNGVRAVIEFKKSADNDTVERILKYLYKKTELQCNLSFNMVALSDGKPMTLSLKDILSSYINHQRDVITRRTNKELSIAKKRHHIVEGFIKAIDVMDEIIATIRKSKSKSDSEKNIMEKFGFSQEQATAIVELMLYKLSGLEIKAFEKEYKELSAKIKKLERILKDEKELLKVIKKELLEVKDKFADKRRTRIVENDEEAKIQIEEIIIEEDVLITCSNDGFIKRISEKSYKRSNTEIDEIEYREGDYNRFLIESNTKNNIVLFTDKGNMYKLNSINIPEKKWKDKGERIDTLIKSLDLSTEAIIAMFDVDNFDADKGFIFITDKGSMKATKLLEFKTNYSKLVALRLKEEENLIYVNEIQDESNFKYLKVKSTKELSFTVELPRFDYTARNIMGISLFNLPSQDIIKEISFTDEYEYKTFYINLKDNKLKISPKKVRGKTKSIISNTSSRILFFTDIGNVYSTPAFLFQNLKDEGLNVEEILDGYNSDENIVEMISVLNFEMDESIYFISKQGYIKRTLLKELETNSSEIKGYKLKKDDDRIISVILNDNSVEDNMLIITKNAFGINFKLNSVNYMGLNASGVIAISLKDEDEIIFVKKLVLEDTEEFSFNATMKDFITIVTSKGIEYPININDIKEQNRAGRGKKLIQNEMNDFLIKVQ</sequence>
<feature type="active site" description="O-(5'-phospho-DNA)-tyrosine intermediate" evidence="7">
    <location>
        <position position="128"/>
    </location>
</feature>
<dbReference type="SMART" id="SM00434">
    <property type="entry name" value="TOP4c"/>
    <property type="match status" value="1"/>
</dbReference>
<organism evidence="10 11">
    <name type="scientific">Clostridium grantii DSM 8605</name>
    <dbReference type="NCBI Taxonomy" id="1121316"/>
    <lineage>
        <taxon>Bacteria</taxon>
        <taxon>Bacillati</taxon>
        <taxon>Bacillota</taxon>
        <taxon>Clostridia</taxon>
        <taxon>Eubacteriales</taxon>
        <taxon>Clostridiaceae</taxon>
        <taxon>Clostridium</taxon>
    </lineage>
</organism>
<dbReference type="InterPro" id="IPR050220">
    <property type="entry name" value="Type_II_DNA_Topoisomerases"/>
</dbReference>
<dbReference type="PANTHER" id="PTHR43493:SF5">
    <property type="entry name" value="DNA GYRASE SUBUNIT A, CHLOROPLASTIC_MITOCHONDRIAL"/>
    <property type="match status" value="1"/>
</dbReference>
<dbReference type="InterPro" id="IPR002205">
    <property type="entry name" value="Topo_IIA_dom_A"/>
</dbReference>
<dbReference type="SUPFAM" id="SSF56719">
    <property type="entry name" value="Type II DNA topoisomerase"/>
    <property type="match status" value="1"/>
</dbReference>
<gene>
    <name evidence="10" type="ORF">SAMN02745207_00212</name>
</gene>